<proteinExistence type="inferred from homology"/>
<keyword evidence="3 8" id="KW-0132">Cell division</keyword>
<evidence type="ECO:0000256" key="1">
    <source>
        <dbReference type="ARBA" id="ARBA00022475"/>
    </source>
</evidence>
<keyword evidence="6 8" id="KW-0472">Membrane</keyword>
<dbReference type="GO" id="GO:0000917">
    <property type="term" value="P:division septum assembly"/>
    <property type="evidence" value="ECO:0007669"/>
    <property type="project" value="TreeGrafter"/>
</dbReference>
<organism evidence="12 13">
    <name type="scientific">Photobacterium damselae subsp. damselae</name>
    <name type="common">Listonella damsela</name>
    <dbReference type="NCBI Taxonomy" id="85581"/>
    <lineage>
        <taxon>Bacteria</taxon>
        <taxon>Pseudomonadati</taxon>
        <taxon>Pseudomonadota</taxon>
        <taxon>Gammaproteobacteria</taxon>
        <taxon>Vibrionales</taxon>
        <taxon>Vibrionaceae</taxon>
        <taxon>Photobacterium</taxon>
    </lineage>
</organism>
<dbReference type="Pfam" id="PF04354">
    <property type="entry name" value="ZipA_C"/>
    <property type="match status" value="1"/>
</dbReference>
<dbReference type="Proteomes" id="UP000480943">
    <property type="component" value="Unassembled WGS sequence"/>
</dbReference>
<evidence type="ECO:0000256" key="3">
    <source>
        <dbReference type="ARBA" id="ARBA00022618"/>
    </source>
</evidence>
<evidence type="ECO:0000313" key="12">
    <source>
        <dbReference type="EMBL" id="KAB1181265.1"/>
    </source>
</evidence>
<comment type="caution">
    <text evidence="12">The sequence shown here is derived from an EMBL/GenBank/DDBJ whole genome shotgun (WGS) entry which is preliminary data.</text>
</comment>
<dbReference type="InterPro" id="IPR036765">
    <property type="entry name" value="ZipA_FtsZ-bd_C_sf"/>
</dbReference>
<dbReference type="NCBIfam" id="TIGR02205">
    <property type="entry name" value="septum_zipA"/>
    <property type="match status" value="1"/>
</dbReference>
<evidence type="ECO:0000256" key="6">
    <source>
        <dbReference type="ARBA" id="ARBA00023136"/>
    </source>
</evidence>
<evidence type="ECO:0000256" key="9">
    <source>
        <dbReference type="RuleBase" id="RU003612"/>
    </source>
</evidence>
<evidence type="ECO:0000256" key="4">
    <source>
        <dbReference type="ARBA" id="ARBA00022692"/>
    </source>
</evidence>
<dbReference type="AlphaFoldDB" id="A0AAD3WY04"/>
<dbReference type="GO" id="GO:0032153">
    <property type="term" value="C:cell division site"/>
    <property type="evidence" value="ECO:0007669"/>
    <property type="project" value="UniProtKB-UniRule"/>
</dbReference>
<keyword evidence="4 8" id="KW-0812">Transmembrane</keyword>
<protein>
    <recommendedName>
        <fullName evidence="8 9">Cell division protein ZipA</fullName>
    </recommendedName>
</protein>
<evidence type="ECO:0000259" key="11">
    <source>
        <dbReference type="SMART" id="SM00771"/>
    </source>
</evidence>
<evidence type="ECO:0000256" key="5">
    <source>
        <dbReference type="ARBA" id="ARBA00022989"/>
    </source>
</evidence>
<dbReference type="HAMAP" id="MF_00509">
    <property type="entry name" value="ZipA"/>
    <property type="match status" value="1"/>
</dbReference>
<dbReference type="RefSeq" id="WP_151182713.1">
    <property type="nucleotide sequence ID" value="NZ_VZUQ01000055.1"/>
</dbReference>
<dbReference type="InterPro" id="IPR007449">
    <property type="entry name" value="ZipA_FtsZ-bd_C"/>
</dbReference>
<evidence type="ECO:0000256" key="8">
    <source>
        <dbReference type="HAMAP-Rule" id="MF_00509"/>
    </source>
</evidence>
<comment type="subcellular location">
    <subcellularLocation>
        <location evidence="8">Cell inner membrane</location>
        <topology evidence="8">Single-pass type I membrane protein</topology>
    </subcellularLocation>
    <text evidence="8">Localizes to the Z ring in an FtsZ-dependent manner.</text>
</comment>
<dbReference type="PANTHER" id="PTHR38685">
    <property type="entry name" value="CELL DIVISION PROTEIN ZIPA"/>
    <property type="match status" value="1"/>
</dbReference>
<sequence length="401" mass="43843">MQELRLVLIIFGALIIAALLLHGLWTSKKEKPAKFGEKPQSKLNESVVEPKVETPKVVQESVETPVVKESKTKKAERKEPELHFGAKPEADPLLGDIAPISADDDLPKMSAVDEPKAAVQPQAIVEPVAQTVVSEPAQAQAQAQAQAVEPTIEAPVSVPEPTMTAEPVVYTPVAEPIAAEMITPVVETTVTPVIETPVTATEPQVEPRHEELVEEVVTPAEVSQPVPEIKQPEVKVEPEFVEPEPYEIIEPVIAEPEPEPAPLEPSYISLCVHARNGGVLMGRQLFTALENHGLIFGENSVYHRHLDRAGTQPVIFSVTNLVAPGNFPDINDAHFETPGIGFFLMLPCPGRADDNFNTMLQTAQRIADDLNADVLDHERNMITPYRITAYRDKAKLYANAK</sequence>
<name>A0AAD3WY04_PHODD</name>
<feature type="region of interest" description="Disordered" evidence="10">
    <location>
        <begin position="31"/>
        <end position="80"/>
    </location>
</feature>
<evidence type="ECO:0000256" key="10">
    <source>
        <dbReference type="SAM" id="MobiDB-lite"/>
    </source>
</evidence>
<dbReference type="EMBL" id="VZUQ01000055">
    <property type="protein sequence ID" value="KAB1181265.1"/>
    <property type="molecule type" value="Genomic_DNA"/>
</dbReference>
<evidence type="ECO:0000256" key="7">
    <source>
        <dbReference type="ARBA" id="ARBA00023306"/>
    </source>
</evidence>
<keyword evidence="2 8" id="KW-0997">Cell inner membrane</keyword>
<dbReference type="SUPFAM" id="SSF64383">
    <property type="entry name" value="Cell-division protein ZipA, C-terminal domain"/>
    <property type="match status" value="1"/>
</dbReference>
<dbReference type="SMART" id="SM00771">
    <property type="entry name" value="ZipA_C"/>
    <property type="match status" value="1"/>
</dbReference>
<dbReference type="Gene3D" id="3.30.1400.10">
    <property type="entry name" value="ZipA, C-terminal FtsZ-binding domain"/>
    <property type="match status" value="1"/>
</dbReference>
<dbReference type="InterPro" id="IPR011919">
    <property type="entry name" value="Cell_div_ZipA"/>
</dbReference>
<dbReference type="GO" id="GO:0043093">
    <property type="term" value="P:FtsZ-dependent cytokinesis"/>
    <property type="evidence" value="ECO:0007669"/>
    <property type="project" value="UniProtKB-UniRule"/>
</dbReference>
<feature type="compositionally biased region" description="Basic and acidic residues" evidence="10">
    <location>
        <begin position="31"/>
        <end position="40"/>
    </location>
</feature>
<comment type="similarity">
    <text evidence="8 9">Belongs to the ZipA family.</text>
</comment>
<comment type="function">
    <text evidence="8 9">Essential cell division protein that stabilizes the FtsZ protofilaments by cross-linking them and that serves as a cytoplasmic membrane anchor for the Z ring. Also required for the recruitment to the septal ring of downstream cell division proteins.</text>
</comment>
<gene>
    <name evidence="8 12" type="primary">zipA</name>
    <name evidence="12" type="ORF">F6450_09330</name>
</gene>
<feature type="domain" description="ZipA C-terminal FtsZ-binding" evidence="11">
    <location>
        <begin position="264"/>
        <end position="394"/>
    </location>
</feature>
<dbReference type="GO" id="GO:0005886">
    <property type="term" value="C:plasma membrane"/>
    <property type="evidence" value="ECO:0007669"/>
    <property type="project" value="UniProtKB-SubCell"/>
</dbReference>
<feature type="transmembrane region" description="Helical" evidence="8">
    <location>
        <begin position="6"/>
        <end position="25"/>
    </location>
</feature>
<feature type="compositionally biased region" description="Basic and acidic residues" evidence="10">
    <location>
        <begin position="66"/>
        <end position="80"/>
    </location>
</feature>
<evidence type="ECO:0000313" key="13">
    <source>
        <dbReference type="Proteomes" id="UP000480943"/>
    </source>
</evidence>
<comment type="subunit">
    <text evidence="8">Interacts with FtsZ via their C-terminal domains.</text>
</comment>
<dbReference type="PANTHER" id="PTHR38685:SF1">
    <property type="entry name" value="CELL DIVISION PROTEIN ZIPA"/>
    <property type="match status" value="1"/>
</dbReference>
<accession>A0AAD3WY04</accession>
<keyword evidence="7 8" id="KW-0131">Cell cycle</keyword>
<reference evidence="12 13" key="1">
    <citation type="submission" date="2019-09" db="EMBL/GenBank/DDBJ databases">
        <title>Photobacterium damselae subsp. damselae CDC-2227-81, a human clinical isolate.</title>
        <authorList>
            <person name="Osorio C.R."/>
        </authorList>
    </citation>
    <scope>NUCLEOTIDE SEQUENCE [LARGE SCALE GENOMIC DNA]</scope>
    <source>
        <strain evidence="12 13">CDC-2227-81</strain>
    </source>
</reference>
<evidence type="ECO:0000256" key="2">
    <source>
        <dbReference type="ARBA" id="ARBA00022519"/>
    </source>
</evidence>
<keyword evidence="1 8" id="KW-1003">Cell membrane</keyword>
<keyword evidence="5 8" id="KW-1133">Transmembrane helix</keyword>